<dbReference type="AlphaFoldDB" id="Q70HR3"/>
<keyword evidence="2 3" id="KW-0371">Homeobox</keyword>
<proteinExistence type="evidence at transcript level"/>
<evidence type="ECO:0000259" key="5">
    <source>
        <dbReference type="PROSITE" id="PS50071"/>
    </source>
</evidence>
<dbReference type="SMART" id="SM00389">
    <property type="entry name" value="HOX"/>
    <property type="match status" value="1"/>
</dbReference>
<dbReference type="InterPro" id="IPR009057">
    <property type="entry name" value="Homeodomain-like_sf"/>
</dbReference>
<evidence type="ECO:0000313" key="6">
    <source>
        <dbReference type="EMBL" id="CAE45768.1"/>
    </source>
</evidence>
<accession>Q70HR3</accession>
<protein>
    <submittedName>
        <fullName evidence="6">Tlx-like protein</fullName>
    </submittedName>
</protein>
<dbReference type="PANTHER" id="PTHR24340">
    <property type="entry name" value="HOMEOBOX PROTEIN NKX"/>
    <property type="match status" value="1"/>
</dbReference>
<reference evidence="6" key="1">
    <citation type="journal article" date="2005" name="FEBS Lett.">
        <title>T-box and homeobox genes from the ctenophore Pleurobrachia pileus: comparison of Brachyury, Tbx2/3 and Tlx in basal metazoans and bilaterians.</title>
        <authorList>
            <person name="Martinelli C."/>
            <person name="Spring J."/>
        </authorList>
    </citation>
    <scope>NUCLEOTIDE SEQUENCE</scope>
</reference>
<feature type="domain" description="Homeobox" evidence="5">
    <location>
        <begin position="82"/>
        <end position="142"/>
    </location>
</feature>
<evidence type="ECO:0000256" key="4">
    <source>
        <dbReference type="SAM" id="MobiDB-lite"/>
    </source>
</evidence>
<gene>
    <name evidence="6" type="primary">tlx-like</name>
</gene>
<evidence type="ECO:0000256" key="3">
    <source>
        <dbReference type="RuleBase" id="RU000682"/>
    </source>
</evidence>
<name>Q70HR3_PLEPI</name>
<keyword evidence="2 3" id="KW-0539">Nucleus</keyword>
<evidence type="ECO:0000256" key="1">
    <source>
        <dbReference type="ARBA" id="ARBA00004123"/>
    </source>
</evidence>
<dbReference type="EMBL" id="AJ581009">
    <property type="protein sequence ID" value="CAE45768.1"/>
    <property type="molecule type" value="mRNA"/>
</dbReference>
<keyword evidence="2 3" id="KW-0238">DNA-binding</keyword>
<feature type="compositionally biased region" description="Basic and acidic residues" evidence="4">
    <location>
        <begin position="71"/>
        <end position="80"/>
    </location>
</feature>
<feature type="region of interest" description="Disordered" evidence="4">
    <location>
        <begin position="60"/>
        <end position="88"/>
    </location>
</feature>
<sequence>MAKRLKLSFSIDQILGLSLDKSSGEARNHHGDAASQVMAMISSAGAGSLGGTEEHTAEYRLHSSPGSDGLNDYHSDEELKNRKRKRTRTTFSSAQVYELEKKFQRSQYLSAVDRLNLAAALSMSDVQVKRWFQNRRCKERHRAEGEDTWYPIATHAIPAISGNDCRHDPPNTSPKSRPATTFQRGMAKHLGITHSHRPIPTLFFELR</sequence>
<dbReference type="CDD" id="cd00086">
    <property type="entry name" value="homeodomain"/>
    <property type="match status" value="1"/>
</dbReference>
<dbReference type="InterPro" id="IPR001356">
    <property type="entry name" value="HD"/>
</dbReference>
<dbReference type="GO" id="GO:0005634">
    <property type="term" value="C:nucleus"/>
    <property type="evidence" value="ECO:0007669"/>
    <property type="project" value="UniProtKB-SubCell"/>
</dbReference>
<dbReference type="GO" id="GO:0000978">
    <property type="term" value="F:RNA polymerase II cis-regulatory region sequence-specific DNA binding"/>
    <property type="evidence" value="ECO:0007669"/>
    <property type="project" value="TreeGrafter"/>
</dbReference>
<organism evidence="6">
    <name type="scientific">Pleurobrachia pileus</name>
    <name type="common">Sea gooseberry</name>
    <name type="synonym">Beroe pileus</name>
    <dbReference type="NCBI Taxonomy" id="140457"/>
    <lineage>
        <taxon>Eukaryota</taxon>
        <taxon>Metazoa</taxon>
        <taxon>Ctenophora</taxon>
        <taxon>Tentaculata</taxon>
        <taxon>Cydippida</taxon>
        <taxon>Pleurobrachiidae</taxon>
        <taxon>Pleurobrachia</taxon>
    </lineage>
</organism>
<dbReference type="GO" id="GO:0000981">
    <property type="term" value="F:DNA-binding transcription factor activity, RNA polymerase II-specific"/>
    <property type="evidence" value="ECO:0007669"/>
    <property type="project" value="TreeGrafter"/>
</dbReference>
<comment type="subcellular location">
    <subcellularLocation>
        <location evidence="1 2 3">Nucleus</location>
    </subcellularLocation>
</comment>
<dbReference type="InterPro" id="IPR050394">
    <property type="entry name" value="Homeobox_NK-like"/>
</dbReference>
<dbReference type="PROSITE" id="PS50071">
    <property type="entry name" value="HOMEOBOX_2"/>
    <property type="match status" value="1"/>
</dbReference>
<dbReference type="Pfam" id="PF00046">
    <property type="entry name" value="Homeodomain"/>
    <property type="match status" value="1"/>
</dbReference>
<dbReference type="SUPFAM" id="SSF46689">
    <property type="entry name" value="Homeodomain-like"/>
    <property type="match status" value="1"/>
</dbReference>
<feature type="DNA-binding region" description="Homeobox" evidence="2">
    <location>
        <begin position="84"/>
        <end position="143"/>
    </location>
</feature>
<dbReference type="GO" id="GO:0030154">
    <property type="term" value="P:cell differentiation"/>
    <property type="evidence" value="ECO:0007669"/>
    <property type="project" value="TreeGrafter"/>
</dbReference>
<evidence type="ECO:0000256" key="2">
    <source>
        <dbReference type="PROSITE-ProRule" id="PRU00108"/>
    </source>
</evidence>
<dbReference type="Gene3D" id="1.10.10.60">
    <property type="entry name" value="Homeodomain-like"/>
    <property type="match status" value="1"/>
</dbReference>